<evidence type="ECO:0000313" key="1">
    <source>
        <dbReference type="EMBL" id="PZR30366.1"/>
    </source>
</evidence>
<protein>
    <submittedName>
        <fullName evidence="1">Uncharacterized protein</fullName>
    </submittedName>
</protein>
<organism evidence="1 2">
    <name type="scientific">Caulobacter segnis</name>
    <dbReference type="NCBI Taxonomy" id="88688"/>
    <lineage>
        <taxon>Bacteria</taxon>
        <taxon>Pseudomonadati</taxon>
        <taxon>Pseudomonadota</taxon>
        <taxon>Alphaproteobacteria</taxon>
        <taxon>Caulobacterales</taxon>
        <taxon>Caulobacteraceae</taxon>
        <taxon>Caulobacter</taxon>
    </lineage>
</organism>
<name>A0A2W5V117_9CAUL</name>
<reference evidence="1 2" key="1">
    <citation type="submission" date="2017-08" db="EMBL/GenBank/DDBJ databases">
        <title>Infants hospitalized years apart are colonized by the same room-sourced microbial strains.</title>
        <authorList>
            <person name="Brooks B."/>
            <person name="Olm M.R."/>
            <person name="Firek B.A."/>
            <person name="Baker R."/>
            <person name="Thomas B.C."/>
            <person name="Morowitz M.J."/>
            <person name="Banfield J.F."/>
        </authorList>
    </citation>
    <scope>NUCLEOTIDE SEQUENCE [LARGE SCALE GENOMIC DNA]</scope>
    <source>
        <strain evidence="1">S2_003_000_R2_4</strain>
    </source>
</reference>
<dbReference type="RefSeq" id="WP_304283285.1">
    <property type="nucleotide sequence ID" value="NZ_QFQZ01000141.1"/>
</dbReference>
<accession>A0A2W5V117</accession>
<gene>
    <name evidence="1" type="ORF">DI526_22695</name>
</gene>
<evidence type="ECO:0000313" key="2">
    <source>
        <dbReference type="Proteomes" id="UP000249393"/>
    </source>
</evidence>
<dbReference type="Proteomes" id="UP000249393">
    <property type="component" value="Unassembled WGS sequence"/>
</dbReference>
<dbReference type="EMBL" id="QFQZ01000141">
    <property type="protein sequence ID" value="PZR30366.1"/>
    <property type="molecule type" value="Genomic_DNA"/>
</dbReference>
<comment type="caution">
    <text evidence="1">The sequence shown here is derived from an EMBL/GenBank/DDBJ whole genome shotgun (WGS) entry which is preliminary data.</text>
</comment>
<sequence length="88" mass="10333">MTQLLIPARAERMFGKGRRRKRRLRSSDDVWLDLIDKVTTVLDEAENDMRVLTREYPPHVLALYLAGADETRRELEAWRREILTPPSA</sequence>
<proteinExistence type="predicted"/>
<dbReference type="AlphaFoldDB" id="A0A2W5V117"/>